<reference evidence="4 5" key="1">
    <citation type="submission" date="2019-10" db="EMBL/GenBank/DDBJ databases">
        <title>Description of Paenibacillus humi sp. nov.</title>
        <authorList>
            <person name="Carlier A."/>
            <person name="Qi S."/>
        </authorList>
    </citation>
    <scope>NUCLEOTIDE SEQUENCE [LARGE SCALE GENOMIC DNA]</scope>
    <source>
        <strain evidence="4 5">LMG 31461</strain>
    </source>
</reference>
<evidence type="ECO:0000313" key="4">
    <source>
        <dbReference type="EMBL" id="NOU68648.1"/>
    </source>
</evidence>
<protein>
    <recommendedName>
        <fullName evidence="3">RCC1-like domain-containing protein</fullName>
    </recommendedName>
</protein>
<dbReference type="Proteomes" id="UP000653578">
    <property type="component" value="Unassembled WGS sequence"/>
</dbReference>
<dbReference type="InterPro" id="IPR000408">
    <property type="entry name" value="Reg_chr_condens"/>
</dbReference>
<dbReference type="PANTHER" id="PTHR45982">
    <property type="entry name" value="REGULATOR OF CHROMOSOME CONDENSATION"/>
    <property type="match status" value="1"/>
</dbReference>
<evidence type="ECO:0000256" key="2">
    <source>
        <dbReference type="ARBA" id="ARBA00022737"/>
    </source>
</evidence>
<dbReference type="InterPro" id="IPR058923">
    <property type="entry name" value="RCC1-like_dom"/>
</dbReference>
<dbReference type="PROSITE" id="PS50012">
    <property type="entry name" value="RCC1_3"/>
    <property type="match status" value="4"/>
</dbReference>
<accession>A0ABX1XL80</accession>
<dbReference type="InterPro" id="IPR051553">
    <property type="entry name" value="Ran_GTPase-activating"/>
</dbReference>
<proteinExistence type="predicted"/>
<sequence>MTDEGELWTWGQFYEKPTRILQDVVDAQVDSDAGIALKKDGTVWVWGFNNAGLWGIGEQKYETTVLPRQVEGLQDIVSIAIQHSSIFAVDREGSVFAWGSNYNGRLGQTYKMSEIIYKKPYQTPWVNVRSVSPGFEFTVVLKNDGTVWQTQPTKSVLKQLSSLKDIIAVSNHNNFAVALQNDGTVWTWGVKSFFGVGNSENPEPKRVEGLSNIIQVDAGHDHAQAVDRDGNLFSWGDNEYGQLGSVVFGDSIAQPTLVPNLPPVKLVEAGRRQSLILMQDGTLWGVGANAHYILSSQTLRDRYENKVLYQNKLTQINLNLKSLR</sequence>
<dbReference type="PRINTS" id="PR00633">
    <property type="entry name" value="RCCNDNSATION"/>
</dbReference>
<keyword evidence="1" id="KW-0344">Guanine-nucleotide releasing factor</keyword>
<dbReference type="InterPro" id="IPR009091">
    <property type="entry name" value="RCC1/BLIP-II"/>
</dbReference>
<name>A0ABX1XL80_9BACL</name>
<dbReference type="RefSeq" id="WP_171636087.1">
    <property type="nucleotide sequence ID" value="NZ_WHNY01000075.1"/>
</dbReference>
<evidence type="ECO:0000256" key="1">
    <source>
        <dbReference type="ARBA" id="ARBA00022658"/>
    </source>
</evidence>
<dbReference type="PANTHER" id="PTHR45982:SF1">
    <property type="entry name" value="REGULATOR OF CHROMOSOME CONDENSATION"/>
    <property type="match status" value="1"/>
</dbReference>
<keyword evidence="5" id="KW-1185">Reference proteome</keyword>
<evidence type="ECO:0000259" key="3">
    <source>
        <dbReference type="Pfam" id="PF25390"/>
    </source>
</evidence>
<gene>
    <name evidence="4" type="ORF">GC096_31940</name>
</gene>
<organism evidence="4 5">
    <name type="scientific">Paenibacillus plantarum</name>
    <dbReference type="NCBI Taxonomy" id="2654975"/>
    <lineage>
        <taxon>Bacteria</taxon>
        <taxon>Bacillati</taxon>
        <taxon>Bacillota</taxon>
        <taxon>Bacilli</taxon>
        <taxon>Bacillales</taxon>
        <taxon>Paenibacillaceae</taxon>
        <taxon>Paenibacillus</taxon>
    </lineage>
</organism>
<feature type="domain" description="RCC1-like" evidence="3">
    <location>
        <begin position="16"/>
        <end position="303"/>
    </location>
</feature>
<keyword evidence="2" id="KW-0677">Repeat</keyword>
<dbReference type="Gene3D" id="2.130.10.30">
    <property type="entry name" value="Regulator of chromosome condensation 1/beta-lactamase-inhibitor protein II"/>
    <property type="match status" value="2"/>
</dbReference>
<dbReference type="Pfam" id="PF25390">
    <property type="entry name" value="WD40_RLD"/>
    <property type="match status" value="1"/>
</dbReference>
<evidence type="ECO:0000313" key="5">
    <source>
        <dbReference type="Proteomes" id="UP000653578"/>
    </source>
</evidence>
<dbReference type="SUPFAM" id="SSF50985">
    <property type="entry name" value="RCC1/BLIP-II"/>
    <property type="match status" value="1"/>
</dbReference>
<dbReference type="EMBL" id="WHNY01000075">
    <property type="protein sequence ID" value="NOU68648.1"/>
    <property type="molecule type" value="Genomic_DNA"/>
</dbReference>
<comment type="caution">
    <text evidence="4">The sequence shown here is derived from an EMBL/GenBank/DDBJ whole genome shotgun (WGS) entry which is preliminary data.</text>
</comment>